<dbReference type="AlphaFoldDB" id="A0A7I4YC25"/>
<keyword evidence="7" id="KW-1185">Reference proteome</keyword>
<dbReference type="InterPro" id="IPR012913">
    <property type="entry name" value="OS9-like_dom"/>
</dbReference>
<organism evidence="7 8">
    <name type="scientific">Haemonchus contortus</name>
    <name type="common">Barber pole worm</name>
    <dbReference type="NCBI Taxonomy" id="6289"/>
    <lineage>
        <taxon>Eukaryota</taxon>
        <taxon>Metazoa</taxon>
        <taxon>Ecdysozoa</taxon>
        <taxon>Nematoda</taxon>
        <taxon>Chromadorea</taxon>
        <taxon>Rhabditida</taxon>
        <taxon>Rhabditina</taxon>
        <taxon>Rhabditomorpha</taxon>
        <taxon>Strongyloidea</taxon>
        <taxon>Trichostrongylidae</taxon>
        <taxon>Haemonchus</taxon>
    </lineage>
</organism>
<keyword evidence="2 5" id="KW-0732">Signal</keyword>
<feature type="signal peptide" evidence="5">
    <location>
        <begin position="1"/>
        <end position="20"/>
    </location>
</feature>
<keyword evidence="4" id="KW-1015">Disulfide bond</keyword>
<dbReference type="PANTHER" id="PTHR15414:SF5">
    <property type="entry name" value="PROTEIN OS-9"/>
    <property type="match status" value="1"/>
</dbReference>
<dbReference type="OrthoDB" id="448954at2759"/>
<reference evidence="8" key="1">
    <citation type="submission" date="2020-12" db="UniProtKB">
        <authorList>
            <consortium name="WormBaseParasite"/>
        </authorList>
    </citation>
    <scope>IDENTIFICATION</scope>
    <source>
        <strain evidence="8">MHco3</strain>
    </source>
</reference>
<dbReference type="PROSITE" id="PS51914">
    <property type="entry name" value="MRH"/>
    <property type="match status" value="1"/>
</dbReference>
<evidence type="ECO:0000256" key="5">
    <source>
        <dbReference type="SAM" id="SignalP"/>
    </source>
</evidence>
<dbReference type="PANTHER" id="PTHR15414">
    <property type="entry name" value="OS-9-RELATED"/>
    <property type="match status" value="1"/>
</dbReference>
<feature type="domain" description="MRH" evidence="6">
    <location>
        <begin position="124"/>
        <end position="245"/>
    </location>
</feature>
<evidence type="ECO:0000259" key="6">
    <source>
        <dbReference type="PROSITE" id="PS51914"/>
    </source>
</evidence>
<dbReference type="WBParaSite" id="HCON_00076180-00001">
    <property type="protein sequence ID" value="HCON_00076180-00001"/>
    <property type="gene ID" value="HCON_00076180"/>
</dbReference>
<evidence type="ECO:0000256" key="3">
    <source>
        <dbReference type="ARBA" id="ARBA00022824"/>
    </source>
</evidence>
<dbReference type="InterPro" id="IPR044865">
    <property type="entry name" value="MRH_dom"/>
</dbReference>
<dbReference type="SUPFAM" id="SSF50911">
    <property type="entry name" value="Mannose 6-phosphate receptor domain"/>
    <property type="match status" value="1"/>
</dbReference>
<dbReference type="Gene3D" id="2.70.130.10">
    <property type="entry name" value="Mannose-6-phosphate receptor binding domain"/>
    <property type="match status" value="1"/>
</dbReference>
<proteinExistence type="predicted"/>
<dbReference type="GO" id="GO:0005788">
    <property type="term" value="C:endoplasmic reticulum lumen"/>
    <property type="evidence" value="ECO:0007669"/>
    <property type="project" value="TreeGrafter"/>
</dbReference>
<evidence type="ECO:0000313" key="7">
    <source>
        <dbReference type="Proteomes" id="UP000025227"/>
    </source>
</evidence>
<dbReference type="Proteomes" id="UP000025227">
    <property type="component" value="Unplaced"/>
</dbReference>
<evidence type="ECO:0000256" key="1">
    <source>
        <dbReference type="ARBA" id="ARBA00004240"/>
    </source>
</evidence>
<accession>A0A7I4YC25</accession>
<keyword evidence="3" id="KW-0256">Endoplasmic reticulum</keyword>
<comment type="subcellular location">
    <subcellularLocation>
        <location evidence="1">Endoplasmic reticulum</location>
    </subcellularLocation>
</comment>
<dbReference type="InterPro" id="IPR045149">
    <property type="entry name" value="OS-9-like"/>
</dbReference>
<evidence type="ECO:0000256" key="4">
    <source>
        <dbReference type="ARBA" id="ARBA00023157"/>
    </source>
</evidence>
<dbReference type="GO" id="GO:0030968">
    <property type="term" value="P:endoplasmic reticulum unfolded protein response"/>
    <property type="evidence" value="ECO:0007669"/>
    <property type="project" value="InterPro"/>
</dbReference>
<sequence length="766" mass="87673">MRFIFIVLLSILLCILPVLSSSGFYDIDEVRSTLYEPDISSVLAGIDPSFNLSTVSLQNKDSILEKILSDLPTVGDKEYVFIKSRKGQNFACKIPKVQAPEKVQSESYNPKYLAELVSASFYVKNCISKDNGWWNYKLCRGKDVKQWHGAKNEAQQVTNSLGFFLGKYDVPEYQTSTTERLMYLEEHYEGGTLCDLPDKKSPRKTAVRYECDPQLSTSEAYIDHVEESASCEYVITVKVGSLCSLSAFMPPNLIKPNKIACQPFVSKEAIEKFLVETIRKRAAKKEAVVRARELLDTLHRIQRRRAALRRTELLRDSSVEKSALRSYVDHEYHTVAWDYIRATLHGRLGDVPPDGISDTVDTLTREIDDINDIFYNFDYMSERDQDAGNLWYYFHDRSWNKTHFPKSLDYVDIMNGYYNAASKLLKNHPDVALALRMFKFLRGNPWNPNENLLLHGGLGNNLRSAVLQDIPLFVAPNGEDTLDEEFARNVGYGNGLFGFRAASVVNAFMTQVRAGFANGIELVHSDEKLENALGTQLVPAYKYIELLLLEDRTSVPEEMRRNLENDMARMLDRLCVAYELSQIRFDAEHPGHALSFAGVGSGKKSNVLFDDYYQSVVKKRSEEVQAEIENRLRQEMTNLLEQYSVQVFHEQWFTISEMLLYKKREEDALKHGKNSRDQLKSLFIDGKVVLANTDFKEVLSLLNTAGLQVEDMKMEVVTTNVMGGPPQKFTSEELRLLQEVIKRQMEDLRDMKRISQREQAYGNLVE</sequence>
<evidence type="ECO:0000313" key="8">
    <source>
        <dbReference type="WBParaSite" id="HCON_00076180-00001"/>
    </source>
</evidence>
<feature type="chain" id="PRO_5029868051" evidence="5">
    <location>
        <begin position="21"/>
        <end position="766"/>
    </location>
</feature>
<protein>
    <submittedName>
        <fullName evidence="8">Glucosidase II beta subunit domain containing protein</fullName>
    </submittedName>
</protein>
<dbReference type="Pfam" id="PF07915">
    <property type="entry name" value="PRKCSH"/>
    <property type="match status" value="1"/>
</dbReference>
<evidence type="ECO:0000256" key="2">
    <source>
        <dbReference type="ARBA" id="ARBA00022729"/>
    </source>
</evidence>
<dbReference type="InterPro" id="IPR009011">
    <property type="entry name" value="Man6P_isomerase_rcpt-bd_dom_sf"/>
</dbReference>
<name>A0A7I4YC25_HAECO</name>
<dbReference type="GO" id="GO:0030970">
    <property type="term" value="P:retrograde protein transport, ER to cytosol"/>
    <property type="evidence" value="ECO:0007669"/>
    <property type="project" value="TreeGrafter"/>
</dbReference>